<feature type="compositionally biased region" description="Polar residues" evidence="10">
    <location>
        <begin position="364"/>
        <end position="374"/>
    </location>
</feature>
<evidence type="ECO:0000313" key="15">
    <source>
        <dbReference type="RefSeq" id="XP_036364125.1"/>
    </source>
</evidence>
<organism evidence="14 15">
    <name type="scientific">Octopus sinensis</name>
    <name type="common">East Asian common octopus</name>
    <dbReference type="NCBI Taxonomy" id="2607531"/>
    <lineage>
        <taxon>Eukaryota</taxon>
        <taxon>Metazoa</taxon>
        <taxon>Spiralia</taxon>
        <taxon>Lophotrochozoa</taxon>
        <taxon>Mollusca</taxon>
        <taxon>Cephalopoda</taxon>
        <taxon>Coleoidea</taxon>
        <taxon>Octopodiformes</taxon>
        <taxon>Octopoda</taxon>
        <taxon>Incirrata</taxon>
        <taxon>Octopodidae</taxon>
        <taxon>Octopus</taxon>
    </lineage>
</organism>
<dbReference type="InterPro" id="IPR051223">
    <property type="entry name" value="Polycystin"/>
</dbReference>
<evidence type="ECO:0000256" key="9">
    <source>
        <dbReference type="PROSITE-ProRule" id="PRU00152"/>
    </source>
</evidence>
<evidence type="ECO:0000256" key="6">
    <source>
        <dbReference type="ARBA" id="ARBA00023136"/>
    </source>
</evidence>
<dbReference type="SUPFAM" id="SSF49723">
    <property type="entry name" value="Lipase/lipooxygenase domain (PLAT/LH2 domain)"/>
    <property type="match status" value="1"/>
</dbReference>
<feature type="transmembrane region" description="Helical" evidence="11">
    <location>
        <begin position="1081"/>
        <end position="1107"/>
    </location>
</feature>
<feature type="transmembrane region" description="Helical" evidence="11">
    <location>
        <begin position="1209"/>
        <end position="1231"/>
    </location>
</feature>
<evidence type="ECO:0000256" key="10">
    <source>
        <dbReference type="SAM" id="MobiDB-lite"/>
    </source>
</evidence>
<keyword evidence="5 11" id="KW-1133">Transmembrane helix</keyword>
<evidence type="ECO:0000256" key="11">
    <source>
        <dbReference type="SAM" id="Phobius"/>
    </source>
</evidence>
<sequence>MELLFWKNSEKHLRCVFATLMYLLLTDNTTVTSYTHSDCLTDSDIVTNFEFQPTKVDTADGEECCKKKCLFDSECVGITWHSTGTCNMYSKLSSITLSPFNTHILCPECPVGWNMINGTCYVVHGNCAAQYSSSLATFYWDRDVLLYAISKFGTDFLLSGITKTNDAWNISGLDPFVTGNGSQLLYEAKLLKAEDNPPNLFNLCQTNSSRKYFPQPSADLLNCSTPQMYSSFNYTQIPTSLNITYESSTIITTPATSNTPLTNSTTQTPVTNSTTQAPLTNSTTQTPVTNSATQTPVTGSTTQTPVTNSTTQTPVTNSTTQTPSMSPTTAAPTTTATSKPPLTDSTTQTSPYYSTTTTETTSTGLPSASPTTTVQVTTEAVSKQLQKEIESMSNKTNSSQFRDIAKRVTDTFKSITENETEKLSEAFNNMTDKLLKGNYSEDEYIDILTGLSEVNEALETKLPTLNLMPTMLKASTGIMKSKEPGSNFNITLKGVEFVVKKTEENDFDAFYLETKSGSLNIPKEIQETQPGSIITFVGYTNDVKFHGLENALLSSSAVISIQTNDGEDIKIDDDDVKYKLSLKCEKVKLQNQSSFKPDKTSGKYSFKVKLNRIGLTLVEILKESSIEIWGKINEVPTKNNYHFYYSSLSGQQEPKKVINLQGIDVKQSEEKLHVTVTDQAEGSEICLVVSTGQATDGSIQKRSIPRNLQTKIVSFTPHVYDDGRKNKKPNNDIKTKALETNYNLVLESNLFGTFTSVIEIITPGKLDFDEIFFNLDEKILENPFILAVLLVIFIIYCVLAIFVRHLDKHDRVNWEFLPLVDNVAKDKYLYLLRVYTGIQSPRSFTATPYFLLKGKSGKTDIRILKDGVRKNFRSGTMSDFILQTNVHLGPLQSLKLWHDSEGKSPDWFLTNIEIKDMTTNNWYCFECNNWLAFDKGDGLIIRKLKPTTGQLFDLFEVTKSRIYRSLFDDHLYFSIVKRPHASKFTRVQRLSSVTAILYLSLVSSAMFFKPDENPSGKVIRIGILTISSKEIFVGIIGSIIMIVPTSMIIFLFKTRKSRGEQPREDKEKKASIREQLKGFRFPWWTVYIAYLIVFSSIGVSAFITFSYSMKWGKELSLRWLLSVFVNVSGSILFVQPLKVVFTAMLLSFIFKSPATEEDKYAAALSNDRFKDLSQFPVVPKESLKICPMPNLASEDWQKKKEILQLDYKLFNMFQSLFFRCLYIVLLVILIANESVNKCFQQNNSIENIFHIEKFSQKDGIESMWDWIEKYAVPGIFPLTDSNGKELKLYDQYFLPDKTNRRLGGIRLRQIRMVKVPCHMSKLVKMCIPNYSAEHEDTKDYLPGWKIGAKQKEDEKYITAAFKYTSEEKAGYSFTNYGVQGNYESAGYMIDINERHKKAKSLFKTLRSNTWIDERTRAVIIDISTYNANSGLFTSTKIMIERLSCGRMEPSIRSLSFKFHPFVDPLDYLVFLIIIIVGILCLITLVGVVIAIKKRRMQALREYHTLMNMATVISIVVIQIGFGLRIDALLQIQGKLVKNPDAYASGNLMASRVTVYFAGLCACVIVFAIKLLQPLALNYHLFLMKASIVLSLPSIASFSVVLFFLMTAFAIAIHITFNNVSIYFIDLKSTYLALFRIFLAMGKFKETFGLDNIMSNMIFFVYALLVSIILLNVCISIINDTFSFVKNSINCLGFEYCFDSKLNEHFWYRMTTLFHKKKISSEEKYLPMRMNSQITKKVFQKFDLLVCESISDFEEISWMLLTKYINCYLNMHLRKPGFESFQTKLHGAGDAMKLFQPVFTDMCQIGNQLEVKKINNGGASWTLWYYWKYKDPVLKICCKCHNGDVPEILCYDVTDKKYQMLPQMQQSQFVGPVVWVCQPTTCNVDQSTLEITSFCHETLHQYHSCELIESSDGINWSNSYDDDDDDMIDCNEVESPHLEEHSYQDEKLIRQLPCYIALTKRMRAETWLFHGTKLVSSLEPNLSIMIPREASLSQKIVIRLKLNPYQPIPQLFLTFNIDLQQPITVHFSTTSNNTFPDLQLYSKNRSSQWTEEAIQISQNQGISFKIKPPSKCETVYMLKPPHILWDWQKQLQCIKDPVNKDFLLQVSTAIGNKWQLLAQELKVSGLVMKRIKTTASDKAPHVACFNMLMAWHNSLPVTSDKVKPLASALSVLGYQQLAEQLNTREEEYSYKCQTTLSDCEKKKFFDFLCRSKALAIRWQELATYLGISEETQVNIDKRVDLSLREKCFSVLECWQKYDQEQLQKSLTKLGYQFLACRVPAFNQKTEIPPPPPQPTTTTTITTFDIIP</sequence>
<evidence type="ECO:0000256" key="5">
    <source>
        <dbReference type="ARBA" id="ARBA00022989"/>
    </source>
</evidence>
<evidence type="ECO:0000259" key="12">
    <source>
        <dbReference type="PROSITE" id="PS50017"/>
    </source>
</evidence>
<dbReference type="KEGG" id="osn:115218602"/>
<dbReference type="PROSITE" id="PS50095">
    <property type="entry name" value="PLAT"/>
    <property type="match status" value="1"/>
</dbReference>
<feature type="compositionally biased region" description="Polar residues" evidence="10">
    <location>
        <begin position="276"/>
        <end position="292"/>
    </location>
</feature>
<dbReference type="Pfam" id="PF20519">
    <property type="entry name" value="Polycystin_dom"/>
    <property type="match status" value="1"/>
</dbReference>
<comment type="similarity">
    <text evidence="2">Belongs to the polycystin family.</text>
</comment>
<dbReference type="GO" id="GO:0016020">
    <property type="term" value="C:membrane"/>
    <property type="evidence" value="ECO:0007669"/>
    <property type="project" value="UniProtKB-SubCell"/>
</dbReference>
<evidence type="ECO:0000256" key="1">
    <source>
        <dbReference type="ARBA" id="ARBA00004141"/>
    </source>
</evidence>
<dbReference type="InterPro" id="IPR013122">
    <property type="entry name" value="PKD1_2_channel"/>
</dbReference>
<feature type="transmembrane region" description="Helical" evidence="11">
    <location>
        <begin position="1588"/>
        <end position="1614"/>
    </location>
</feature>
<dbReference type="PRINTS" id="PR01433">
    <property type="entry name" value="POLYCYSTIN2"/>
</dbReference>
<comment type="caution">
    <text evidence="9">Lacks conserved residue(s) required for the propagation of feature annotation.</text>
</comment>
<keyword evidence="3 11" id="KW-0812">Transmembrane</keyword>
<dbReference type="InterPro" id="IPR046791">
    <property type="entry name" value="Polycystin_dom"/>
</dbReference>
<keyword evidence="6 11" id="KW-0472">Membrane</keyword>
<evidence type="ECO:0000256" key="4">
    <source>
        <dbReference type="ARBA" id="ARBA00022729"/>
    </source>
</evidence>
<feature type="compositionally biased region" description="Low complexity" evidence="10">
    <location>
        <begin position="293"/>
        <end position="363"/>
    </location>
</feature>
<dbReference type="CDD" id="cd01670">
    <property type="entry name" value="Death"/>
    <property type="match status" value="1"/>
</dbReference>
<evidence type="ECO:0000313" key="14">
    <source>
        <dbReference type="Proteomes" id="UP000515154"/>
    </source>
</evidence>
<evidence type="ECO:0000256" key="3">
    <source>
        <dbReference type="ARBA" id="ARBA00022692"/>
    </source>
</evidence>
<dbReference type="InterPro" id="IPR001024">
    <property type="entry name" value="PLAT/LH2_dom"/>
</dbReference>
<dbReference type="PANTHER" id="PTHR10877:SF194">
    <property type="entry name" value="LOCATION OF VULVA DEFECTIVE 1"/>
    <property type="match status" value="1"/>
</dbReference>
<dbReference type="RefSeq" id="XP_036364125.1">
    <property type="nucleotide sequence ID" value="XM_036508232.1"/>
</dbReference>
<reference evidence="15" key="1">
    <citation type="submission" date="2025-08" db="UniProtKB">
        <authorList>
            <consortium name="RefSeq"/>
        </authorList>
    </citation>
    <scope>IDENTIFICATION</scope>
</reference>
<dbReference type="PROSITE" id="PS50017">
    <property type="entry name" value="DEATH_DOMAIN"/>
    <property type="match status" value="2"/>
</dbReference>
<dbReference type="Proteomes" id="UP000515154">
    <property type="component" value="Linkage group LG13"/>
</dbReference>
<dbReference type="InterPro" id="IPR011029">
    <property type="entry name" value="DEATH-like_dom_sf"/>
</dbReference>
<dbReference type="Pfam" id="PF08016">
    <property type="entry name" value="PKD_channel"/>
    <property type="match status" value="1"/>
</dbReference>
<dbReference type="InterPro" id="IPR003915">
    <property type="entry name" value="PKD_2"/>
</dbReference>
<feature type="domain" description="Death" evidence="12">
    <location>
        <begin position="2216"/>
        <end position="2265"/>
    </location>
</feature>
<dbReference type="InterPro" id="IPR036392">
    <property type="entry name" value="PLAT/LH2_dom_sf"/>
</dbReference>
<feature type="disulfide bond" evidence="8">
    <location>
        <begin position="1317"/>
        <end position="1326"/>
    </location>
</feature>
<keyword evidence="14" id="KW-1185">Reference proteome</keyword>
<dbReference type="InterPro" id="IPR000488">
    <property type="entry name" value="Death_dom"/>
</dbReference>
<evidence type="ECO:0000256" key="8">
    <source>
        <dbReference type="PIRSR" id="PIRSR603915-2"/>
    </source>
</evidence>
<feature type="transmembrane region" description="Helical" evidence="11">
    <location>
        <begin position="1031"/>
        <end position="1052"/>
    </location>
</feature>
<dbReference type="GO" id="GO:0005509">
    <property type="term" value="F:calcium ion binding"/>
    <property type="evidence" value="ECO:0007669"/>
    <property type="project" value="InterPro"/>
</dbReference>
<evidence type="ECO:0000256" key="7">
    <source>
        <dbReference type="ARBA" id="ARBA00023180"/>
    </source>
</evidence>
<evidence type="ECO:0000256" key="2">
    <source>
        <dbReference type="ARBA" id="ARBA00007200"/>
    </source>
</evidence>
<gene>
    <name evidence="15" type="primary">LOC115218602</name>
</gene>
<feature type="transmembrane region" description="Helical" evidence="11">
    <location>
        <begin position="1119"/>
        <end position="1150"/>
    </location>
</feature>
<feature type="transmembrane region" description="Helical" evidence="11">
    <location>
        <begin position="1620"/>
        <end position="1638"/>
    </location>
</feature>
<comment type="subcellular location">
    <subcellularLocation>
        <location evidence="1">Membrane</location>
        <topology evidence="1">Multi-pass membrane protein</topology>
    </subcellularLocation>
</comment>
<evidence type="ECO:0000259" key="13">
    <source>
        <dbReference type="PROSITE" id="PS50095"/>
    </source>
</evidence>
<feature type="transmembrane region" description="Helical" evidence="11">
    <location>
        <begin position="1467"/>
        <end position="1490"/>
    </location>
</feature>
<feature type="compositionally biased region" description="Low complexity" evidence="10">
    <location>
        <begin position="253"/>
        <end position="275"/>
    </location>
</feature>
<dbReference type="GO" id="GO:0050982">
    <property type="term" value="P:detection of mechanical stimulus"/>
    <property type="evidence" value="ECO:0007669"/>
    <property type="project" value="TreeGrafter"/>
</dbReference>
<feature type="domain" description="PLAT" evidence="13">
    <location>
        <begin position="828"/>
        <end position="945"/>
    </location>
</feature>
<feature type="transmembrane region" description="Helical" evidence="11">
    <location>
        <begin position="1554"/>
        <end position="1576"/>
    </location>
</feature>
<feature type="domain" description="Death" evidence="12">
    <location>
        <begin position="2098"/>
        <end position="2184"/>
    </location>
</feature>
<accession>A0A7E6FA12</accession>
<feature type="transmembrane region" description="Helical" evidence="11">
    <location>
        <begin position="987"/>
        <end position="1008"/>
    </location>
</feature>
<proteinExistence type="inferred from homology"/>
<keyword evidence="4" id="KW-0732">Signal</keyword>
<dbReference type="Gene3D" id="2.60.60.20">
    <property type="entry name" value="PLAT/LH2 domain"/>
    <property type="match status" value="1"/>
</dbReference>
<feature type="transmembrane region" description="Helical" evidence="11">
    <location>
        <begin position="1502"/>
        <end position="1521"/>
    </location>
</feature>
<feature type="transmembrane region" description="Helical" evidence="11">
    <location>
        <begin position="784"/>
        <end position="803"/>
    </location>
</feature>
<name>A0A7E6FA12_9MOLL</name>
<dbReference type="Pfam" id="PF00531">
    <property type="entry name" value="Death"/>
    <property type="match status" value="1"/>
</dbReference>
<dbReference type="GO" id="GO:0007165">
    <property type="term" value="P:signal transduction"/>
    <property type="evidence" value="ECO:0007669"/>
    <property type="project" value="InterPro"/>
</dbReference>
<feature type="transmembrane region" description="Helical" evidence="11">
    <location>
        <begin position="1658"/>
        <end position="1677"/>
    </location>
</feature>
<dbReference type="GO" id="GO:0005262">
    <property type="term" value="F:calcium channel activity"/>
    <property type="evidence" value="ECO:0007669"/>
    <property type="project" value="TreeGrafter"/>
</dbReference>
<protein>
    <submittedName>
        <fullName evidence="15">Uncharacterized protein LOC115218602</fullName>
    </submittedName>
</protein>
<dbReference type="SUPFAM" id="SSF47986">
    <property type="entry name" value="DEATH domain"/>
    <property type="match status" value="1"/>
</dbReference>
<dbReference type="Pfam" id="PF01477">
    <property type="entry name" value="PLAT"/>
    <property type="match status" value="1"/>
</dbReference>
<dbReference type="PANTHER" id="PTHR10877">
    <property type="entry name" value="POLYCYSTIN FAMILY MEMBER"/>
    <property type="match status" value="1"/>
</dbReference>
<dbReference type="Gene3D" id="1.10.533.10">
    <property type="entry name" value="Death Domain, Fas"/>
    <property type="match status" value="2"/>
</dbReference>
<keyword evidence="7" id="KW-0325">Glycoprotein</keyword>
<feature type="region of interest" description="Disordered" evidence="10">
    <location>
        <begin position="253"/>
        <end position="374"/>
    </location>
</feature>